<dbReference type="VEuPathDB" id="TrichDB:TRFO_15413"/>
<proteinExistence type="predicted"/>
<comment type="caution">
    <text evidence="2">The sequence shown here is derived from an EMBL/GenBank/DDBJ whole genome shotgun (WGS) entry which is preliminary data.</text>
</comment>
<dbReference type="Proteomes" id="UP000179807">
    <property type="component" value="Unassembled WGS sequence"/>
</dbReference>
<dbReference type="EMBL" id="MLAK01000404">
    <property type="protein sequence ID" value="OHT14255.1"/>
    <property type="molecule type" value="Genomic_DNA"/>
</dbReference>
<name>A0A1J4KSJ3_9EUKA</name>
<dbReference type="RefSeq" id="XP_068367391.1">
    <property type="nucleotide sequence ID" value="XM_068498367.1"/>
</dbReference>
<dbReference type="GeneID" id="94833071"/>
<evidence type="ECO:0000313" key="3">
    <source>
        <dbReference type="Proteomes" id="UP000179807"/>
    </source>
</evidence>
<dbReference type="AlphaFoldDB" id="A0A1J4KSJ3"/>
<sequence>MFKYKALEDRQILIEEIYAELEAILLQAEGNAQEEEEEEQKIIETANQEEEEEEEILDEATRRKKMQETLNKADPNEMTDNQRRRYFASLIAELEEKQALLRQSVVVINQIIRNNCI</sequence>
<keyword evidence="3" id="KW-1185">Reference proteome</keyword>
<evidence type="ECO:0000313" key="2">
    <source>
        <dbReference type="EMBL" id="OHT14255.1"/>
    </source>
</evidence>
<feature type="region of interest" description="Disordered" evidence="1">
    <location>
        <begin position="30"/>
        <end position="58"/>
    </location>
</feature>
<feature type="compositionally biased region" description="Acidic residues" evidence="1">
    <location>
        <begin position="47"/>
        <end position="58"/>
    </location>
</feature>
<protein>
    <submittedName>
        <fullName evidence="2">Uncharacterized protein</fullName>
    </submittedName>
</protein>
<reference evidence="2" key="1">
    <citation type="submission" date="2016-10" db="EMBL/GenBank/DDBJ databases">
        <authorList>
            <person name="Benchimol M."/>
            <person name="Almeida L.G."/>
            <person name="Vasconcelos A.T."/>
            <person name="Perreira-Neves A."/>
            <person name="Rosa I.A."/>
            <person name="Tasca T."/>
            <person name="Bogo M.R."/>
            <person name="de Souza W."/>
        </authorList>
    </citation>
    <scope>NUCLEOTIDE SEQUENCE [LARGE SCALE GENOMIC DNA]</scope>
    <source>
        <strain evidence="2">K</strain>
    </source>
</reference>
<evidence type="ECO:0000256" key="1">
    <source>
        <dbReference type="SAM" id="MobiDB-lite"/>
    </source>
</evidence>
<gene>
    <name evidence="2" type="ORF">TRFO_15413</name>
</gene>
<accession>A0A1J4KSJ3</accession>
<organism evidence="2 3">
    <name type="scientific">Tritrichomonas foetus</name>
    <dbReference type="NCBI Taxonomy" id="1144522"/>
    <lineage>
        <taxon>Eukaryota</taxon>
        <taxon>Metamonada</taxon>
        <taxon>Parabasalia</taxon>
        <taxon>Tritrichomonadida</taxon>
        <taxon>Tritrichomonadidae</taxon>
        <taxon>Tritrichomonas</taxon>
    </lineage>
</organism>